<proteinExistence type="predicted"/>
<organism evidence="1 2">
    <name type="scientific">Postechiella marina</name>
    <dbReference type="NCBI Taxonomy" id="943941"/>
    <lineage>
        <taxon>Bacteria</taxon>
        <taxon>Pseudomonadati</taxon>
        <taxon>Bacteroidota</taxon>
        <taxon>Flavobacteriia</taxon>
        <taxon>Flavobacteriales</taxon>
        <taxon>Flavobacteriaceae</taxon>
        <taxon>Postechiella</taxon>
    </lineage>
</organism>
<dbReference type="PROSITE" id="PS51257">
    <property type="entry name" value="PROKAR_LIPOPROTEIN"/>
    <property type="match status" value="1"/>
</dbReference>
<comment type="caution">
    <text evidence="1">The sequence shown here is derived from an EMBL/GenBank/DDBJ whole genome shotgun (WGS) entry which is preliminary data.</text>
</comment>
<dbReference type="EMBL" id="BAABCA010000003">
    <property type="protein sequence ID" value="GAA4235085.1"/>
    <property type="molecule type" value="Genomic_DNA"/>
</dbReference>
<keyword evidence="2" id="KW-1185">Reference proteome</keyword>
<reference evidence="2" key="1">
    <citation type="journal article" date="2019" name="Int. J. Syst. Evol. Microbiol.">
        <title>The Global Catalogue of Microorganisms (GCM) 10K type strain sequencing project: providing services to taxonomists for standard genome sequencing and annotation.</title>
        <authorList>
            <consortium name="The Broad Institute Genomics Platform"/>
            <consortium name="The Broad Institute Genome Sequencing Center for Infectious Disease"/>
            <person name="Wu L."/>
            <person name="Ma J."/>
        </authorList>
    </citation>
    <scope>NUCLEOTIDE SEQUENCE [LARGE SCALE GENOMIC DNA]</scope>
    <source>
        <strain evidence="2">JCM 17630</strain>
    </source>
</reference>
<sequence length="178" mass="20288">MNNMRLKFLIPFCLVCVLLSCKDSKETAPENLEVEAVKLSQIITEADIAKLNYIDFGLDSKAGKIIEDWGEYIQLQQIVLGVKKANFTELKDNRKILKSLLLDFKKNIPASLKSSSILARVMVFETKFFKLESLVNLSNISKLELAGTIKEVFEAFSNLNFQINKKLERDSQNIERPI</sequence>
<accession>A0ABP8C7H3</accession>
<evidence type="ECO:0000313" key="2">
    <source>
        <dbReference type="Proteomes" id="UP001501496"/>
    </source>
</evidence>
<name>A0ABP8C7H3_9FLAO</name>
<evidence type="ECO:0008006" key="3">
    <source>
        <dbReference type="Google" id="ProtNLM"/>
    </source>
</evidence>
<dbReference type="Proteomes" id="UP001501496">
    <property type="component" value="Unassembled WGS sequence"/>
</dbReference>
<protein>
    <recommendedName>
        <fullName evidence="3">Lipoprotein</fullName>
    </recommendedName>
</protein>
<gene>
    <name evidence="1" type="ORF">GCM10022291_16060</name>
</gene>
<evidence type="ECO:0000313" key="1">
    <source>
        <dbReference type="EMBL" id="GAA4235085.1"/>
    </source>
</evidence>